<evidence type="ECO:0000313" key="2">
    <source>
        <dbReference type="EMBL" id="MCD2423949.1"/>
    </source>
</evidence>
<dbReference type="EMBL" id="JAJNEC010000005">
    <property type="protein sequence ID" value="MCD2423949.1"/>
    <property type="molecule type" value="Genomic_DNA"/>
</dbReference>
<protein>
    <submittedName>
        <fullName evidence="2">SusD/RagB family nutrient-binding outer membrane lipoprotein</fullName>
    </submittedName>
</protein>
<organism evidence="2 3">
    <name type="scientific">Niabella pedocola</name>
    <dbReference type="NCBI Taxonomy" id="1752077"/>
    <lineage>
        <taxon>Bacteria</taxon>
        <taxon>Pseudomonadati</taxon>
        <taxon>Bacteroidota</taxon>
        <taxon>Chitinophagia</taxon>
        <taxon>Chitinophagales</taxon>
        <taxon>Chitinophagaceae</taxon>
        <taxon>Niabella</taxon>
    </lineage>
</organism>
<gene>
    <name evidence="2" type="ORF">LQ567_14320</name>
</gene>
<dbReference type="SUPFAM" id="SSF48452">
    <property type="entry name" value="TPR-like"/>
    <property type="match status" value="1"/>
</dbReference>
<dbReference type="Pfam" id="PF12771">
    <property type="entry name" value="SusD-like_2"/>
    <property type="match status" value="1"/>
</dbReference>
<dbReference type="Pfam" id="PF12741">
    <property type="entry name" value="SusD-like"/>
    <property type="match status" value="1"/>
</dbReference>
<dbReference type="Proteomes" id="UP001199816">
    <property type="component" value="Unassembled WGS sequence"/>
</dbReference>
<name>A0ABS8PT01_9BACT</name>
<evidence type="ECO:0000313" key="3">
    <source>
        <dbReference type="Proteomes" id="UP001199816"/>
    </source>
</evidence>
<dbReference type="InterPro" id="IPR024302">
    <property type="entry name" value="SusD-like"/>
</dbReference>
<keyword evidence="3" id="KW-1185">Reference proteome</keyword>
<dbReference type="InterPro" id="IPR011990">
    <property type="entry name" value="TPR-like_helical_dom_sf"/>
</dbReference>
<dbReference type="RefSeq" id="WP_231005206.1">
    <property type="nucleotide sequence ID" value="NZ_JAJNEC010000005.1"/>
</dbReference>
<dbReference type="Gene3D" id="1.25.40.390">
    <property type="match status" value="2"/>
</dbReference>
<keyword evidence="1" id="KW-0732">Signal</keyword>
<dbReference type="PROSITE" id="PS51257">
    <property type="entry name" value="PROKAR_LIPOPROTEIN"/>
    <property type="match status" value="1"/>
</dbReference>
<comment type="caution">
    <text evidence="2">The sequence shown here is derived from an EMBL/GenBank/DDBJ whole genome shotgun (WGS) entry which is preliminary data.</text>
</comment>
<dbReference type="InterPro" id="IPR041662">
    <property type="entry name" value="SusD-like_2"/>
</dbReference>
<accession>A0ABS8PT01</accession>
<proteinExistence type="predicted"/>
<keyword evidence="2" id="KW-0449">Lipoprotein</keyword>
<feature type="signal peptide" evidence="1">
    <location>
        <begin position="1"/>
        <end position="25"/>
    </location>
</feature>
<reference evidence="2 3" key="1">
    <citation type="submission" date="2021-11" db="EMBL/GenBank/DDBJ databases">
        <title>Genomic of Niabella pedocola.</title>
        <authorList>
            <person name="Wu T."/>
        </authorList>
    </citation>
    <scope>NUCLEOTIDE SEQUENCE [LARGE SCALE GENOMIC DNA]</scope>
    <source>
        <strain evidence="2 3">JCM 31011</strain>
    </source>
</reference>
<evidence type="ECO:0000256" key="1">
    <source>
        <dbReference type="SAM" id="SignalP"/>
    </source>
</evidence>
<feature type="chain" id="PRO_5047134708" evidence="1">
    <location>
        <begin position="26"/>
        <end position="647"/>
    </location>
</feature>
<sequence>MKYIIKKMSVSVCAVLLLASCKKFSDINVNPIAADSSQVQVEYFINNSIVGAQMDPDVAERSFVLYWKPAGRQASDWDGGAINVGSYNDGWSTNYYNQLSGWLNNANTAIQIGESKIAAGTAKSYTPNLIQVARIWRAYLMSEFSDNFGPMPVDAFKGTNPQFNDVKTVYYYMLAELKDAASKLDLSVNSSDIAKQDPAYGYNYTQWKKYATSMRLRLAMRLSEVDAGKAKTEFEDACADVNNLITSLDDNFQVQEKDGWSPLTGVMTRSWDTQPLSVTLRNMYLGLGGVKSADQLGAAFQSAIKPANWLGQRYLDHFPVKNNDPVTGYWLDGLPYSIDPRAYKAFSIPGDVNNPNYPKQNGDFDVISTRNLKTSKGDKLKSVDAKYTWNARIDGDFGPKDPMNELFNYGGTMPRINMQFRNSTQKRIFFAAWETYFLLAEASVRGWTTPVNGKTAYEKGITLSFNYWDNGVVAPGTAAISPFVTAYLASADYNNCGTSVSWDHTTEPPASRSMQFEDGYTGTPGSASIVYPANTLYKSGTVKNDRLTKIITQKFIAQCPWLPLETWNDHRRLGLPFFENPTIELPISTLPALTDGTYMTSNVKFFPQRLKYPSVLSNSSPEGYQQAKDALGSDDAVLTPLWWAKQQ</sequence>